<dbReference type="AlphaFoldDB" id="A0A6I9W8T3"/>
<dbReference type="PANTHER" id="PTHR47315:SF3">
    <property type="entry name" value="FIBROUS SHEATH-INTERACTING PROTEIN 2-LIKE"/>
    <property type="match status" value="1"/>
</dbReference>
<evidence type="ECO:0000313" key="3">
    <source>
        <dbReference type="RefSeq" id="XP_011635128.1"/>
    </source>
</evidence>
<evidence type="ECO:0000313" key="2">
    <source>
        <dbReference type="Proteomes" id="UP000504615"/>
    </source>
</evidence>
<evidence type="ECO:0000256" key="1">
    <source>
        <dbReference type="SAM" id="Coils"/>
    </source>
</evidence>
<dbReference type="KEGG" id="pbar:105425856"/>
<dbReference type="InterPro" id="IPR038891">
    <property type="entry name" value="FSIP2"/>
</dbReference>
<proteinExistence type="predicted"/>
<accession>A0A6I9W8T3</accession>
<dbReference type="OrthoDB" id="8197715at2759"/>
<dbReference type="GeneID" id="105425856"/>
<keyword evidence="2" id="KW-1185">Reference proteome</keyword>
<keyword evidence="1" id="KW-0175">Coiled coil</keyword>
<sequence>MIIDLCSKLRITHWNRNLERFAETIPKPKGAVPEFGLPGWKMMPLEHKIPMIPGPKNVYSFTRRKIGRKLWTMERPRLPFDLSDPYCHETRFSYEPLHDEHLLEFFSKPINLKCLLKADLITDGMDVKCSLRDYNAYRKYLRKVHADRIKREMRREDRLFDERRDLRFAEEQARKEVERLKGREKFVNCRQRRMQQRLLKEELKMQKQKKRAQRLKLLKCIKQEERRLINIKREKRAEQIRQKCKIATEIVRRKMIDVVIDWKKKDKARQKAKEKRLMDVEQQKQKDVEERWRRKQEFQEKDIAKQKILLQRIEARRKKFIEEYNTKIDKETAKMQKLLDNAKLFTSCYIKRRLPDGRELICCKKCLKAFSSIKDGEESEIKSNLQNSINFSSKFMKQKKHMMDISDDKYQNKTQKSKHITQEVTIRK</sequence>
<feature type="coiled-coil region" evidence="1">
    <location>
        <begin position="303"/>
        <end position="341"/>
    </location>
</feature>
<dbReference type="Proteomes" id="UP000504615">
    <property type="component" value="Unplaced"/>
</dbReference>
<name>A0A6I9W8T3_9HYME</name>
<dbReference type="PANTHER" id="PTHR47315">
    <property type="entry name" value="FIBROUS SHEATH INTERACTING PROTEIN 2"/>
    <property type="match status" value="1"/>
</dbReference>
<organism evidence="2 3">
    <name type="scientific">Pogonomyrmex barbatus</name>
    <name type="common">red harvester ant</name>
    <dbReference type="NCBI Taxonomy" id="144034"/>
    <lineage>
        <taxon>Eukaryota</taxon>
        <taxon>Metazoa</taxon>
        <taxon>Ecdysozoa</taxon>
        <taxon>Arthropoda</taxon>
        <taxon>Hexapoda</taxon>
        <taxon>Insecta</taxon>
        <taxon>Pterygota</taxon>
        <taxon>Neoptera</taxon>
        <taxon>Endopterygota</taxon>
        <taxon>Hymenoptera</taxon>
        <taxon>Apocrita</taxon>
        <taxon>Aculeata</taxon>
        <taxon>Formicoidea</taxon>
        <taxon>Formicidae</taxon>
        <taxon>Myrmicinae</taxon>
        <taxon>Pogonomyrmex</taxon>
    </lineage>
</organism>
<dbReference type="RefSeq" id="XP_011635128.1">
    <property type="nucleotide sequence ID" value="XM_011636826.2"/>
</dbReference>
<reference evidence="3" key="1">
    <citation type="submission" date="2025-08" db="UniProtKB">
        <authorList>
            <consortium name="RefSeq"/>
        </authorList>
    </citation>
    <scope>IDENTIFICATION</scope>
</reference>
<feature type="coiled-coil region" evidence="1">
    <location>
        <begin position="163"/>
        <end position="241"/>
    </location>
</feature>
<protein>
    <submittedName>
        <fullName evidence="3">Fibrous sheath-interacting protein 2</fullName>
    </submittedName>
</protein>
<gene>
    <name evidence="3" type="primary">LOC105425856</name>
</gene>